<dbReference type="PANTHER" id="PTHR33451:SF3">
    <property type="entry name" value="MALATE-2H(+)_NA(+)-LACTATE ANTIPORTER"/>
    <property type="match status" value="1"/>
</dbReference>
<feature type="domain" description="Na+/H+ antiporter NhaC-like C-terminal" evidence="10">
    <location>
        <begin position="7"/>
        <end position="200"/>
    </location>
</feature>
<evidence type="ECO:0000256" key="6">
    <source>
        <dbReference type="ARBA" id="ARBA00022989"/>
    </source>
</evidence>
<feature type="transmembrane region" description="Helical" evidence="9">
    <location>
        <begin position="131"/>
        <end position="153"/>
    </location>
</feature>
<dbReference type="PANTHER" id="PTHR33451">
    <property type="entry name" value="MALATE-2H(+)/NA(+)-LACTATE ANTIPORTER"/>
    <property type="match status" value="1"/>
</dbReference>
<protein>
    <submittedName>
        <fullName evidence="11">Sodium:proton antiporter</fullName>
    </submittedName>
</protein>
<gene>
    <name evidence="11" type="ORF">L0N08_00945</name>
</gene>
<dbReference type="GO" id="GO:0005886">
    <property type="term" value="C:plasma membrane"/>
    <property type="evidence" value="ECO:0007669"/>
    <property type="project" value="UniProtKB-SubCell"/>
</dbReference>
<feature type="transmembrane region" description="Helical" evidence="9">
    <location>
        <begin position="99"/>
        <end position="119"/>
    </location>
</feature>
<feature type="transmembrane region" description="Helical" evidence="9">
    <location>
        <begin position="63"/>
        <end position="87"/>
    </location>
</feature>
<feature type="transmembrane region" description="Helical" evidence="9">
    <location>
        <begin position="375"/>
        <end position="395"/>
    </location>
</feature>
<evidence type="ECO:0000256" key="4">
    <source>
        <dbReference type="ARBA" id="ARBA00022475"/>
    </source>
</evidence>
<dbReference type="InterPro" id="IPR018461">
    <property type="entry name" value="Na/H_Antiport_NhaC-like_C"/>
</dbReference>
<feature type="transmembrane region" description="Helical" evidence="9">
    <location>
        <begin position="401"/>
        <end position="420"/>
    </location>
</feature>
<proteinExistence type="inferred from homology"/>
<evidence type="ECO:0000256" key="9">
    <source>
        <dbReference type="SAM" id="Phobius"/>
    </source>
</evidence>
<reference evidence="11" key="1">
    <citation type="submission" date="2022-01" db="EMBL/GenBank/DDBJ databases">
        <title>Collection of gut derived symbiotic bacterial strains cultured from healthy donors.</title>
        <authorList>
            <person name="Lin H."/>
            <person name="Kohout C."/>
            <person name="Waligurski E."/>
            <person name="Pamer E.G."/>
        </authorList>
    </citation>
    <scope>NUCLEOTIDE SEQUENCE</scope>
    <source>
        <strain evidence="11">DFI.6.55</strain>
    </source>
</reference>
<dbReference type="AlphaFoldDB" id="A0AAW5BM83"/>
<keyword evidence="3" id="KW-0050">Antiport</keyword>
<keyword evidence="5 9" id="KW-0812">Transmembrane</keyword>
<feature type="transmembrane region" description="Helical" evidence="9">
    <location>
        <begin position="334"/>
        <end position="363"/>
    </location>
</feature>
<keyword evidence="4" id="KW-1003">Cell membrane</keyword>
<evidence type="ECO:0000256" key="7">
    <source>
        <dbReference type="ARBA" id="ARBA00023136"/>
    </source>
</evidence>
<feature type="transmembrane region" description="Helical" evidence="9">
    <location>
        <begin position="295"/>
        <end position="314"/>
    </location>
</feature>
<evidence type="ECO:0000259" key="10">
    <source>
        <dbReference type="Pfam" id="PF03553"/>
    </source>
</evidence>
<evidence type="ECO:0000256" key="5">
    <source>
        <dbReference type="ARBA" id="ARBA00022692"/>
    </source>
</evidence>
<feature type="transmembrane region" description="Helical" evidence="9">
    <location>
        <begin position="221"/>
        <end position="240"/>
    </location>
</feature>
<evidence type="ECO:0000313" key="12">
    <source>
        <dbReference type="Proteomes" id="UP001299608"/>
    </source>
</evidence>
<dbReference type="EMBL" id="JAKNGE010000001">
    <property type="protein sequence ID" value="MCG4743974.1"/>
    <property type="molecule type" value="Genomic_DNA"/>
</dbReference>
<dbReference type="Pfam" id="PF03553">
    <property type="entry name" value="Na_H_antiporter"/>
    <property type="match status" value="1"/>
</dbReference>
<sequence length="443" mass="47194">MIGEIITLGLFLTGLGLCIFTGVPILYALVFGLACFSVYTLLKGYSVRETCGMLIEGMGKVKNILFIFLLIGSLTSIWRTCGTIPFILYHAMGLINPRYFVLCTFLLCSLMSFLTGTSFGTASTMGVICMLISNAAGLNPALTGGAILSGSFFGDRCSPMSTSAQLVCTLTRTDIYINIRHMFRTCLVPMAASCVLYVALAGRDGGARVDLSLMSLFRDNFSLHLAAAVPALIILLLALLHVDVKYAMGASIAAAAVVALVWQKTAPLELVRSLWTGYHAGQGTRLASLLNGGGIASMVKVGIIVLISSSYSGIFSHTRLLAGVKTALLRSARILTPFGTVVLTSVLSCAVSCNQSLAAILTCQMCDTLYPSREDLALALENTVIVLAPLIPWGIAGAVPVATIGAPMVCMLYAFYLYLLPVWNLFTALYHEWPGTSVPCRDA</sequence>
<dbReference type="Proteomes" id="UP001299608">
    <property type="component" value="Unassembled WGS sequence"/>
</dbReference>
<dbReference type="InterPro" id="IPR052180">
    <property type="entry name" value="NhaC_Na-H+_Antiporter"/>
</dbReference>
<comment type="caution">
    <text evidence="11">The sequence shown here is derived from an EMBL/GenBank/DDBJ whole genome shotgun (WGS) entry which is preliminary data.</text>
</comment>
<keyword evidence="7 9" id="KW-0472">Membrane</keyword>
<evidence type="ECO:0000313" key="11">
    <source>
        <dbReference type="EMBL" id="MCG4743974.1"/>
    </source>
</evidence>
<organism evidence="11 12">
    <name type="scientific">Enterocloster aldenensis</name>
    <dbReference type="NCBI Taxonomy" id="358742"/>
    <lineage>
        <taxon>Bacteria</taxon>
        <taxon>Bacillati</taxon>
        <taxon>Bacillota</taxon>
        <taxon>Clostridia</taxon>
        <taxon>Lachnospirales</taxon>
        <taxon>Lachnospiraceae</taxon>
        <taxon>Enterocloster</taxon>
    </lineage>
</organism>
<feature type="transmembrane region" description="Helical" evidence="9">
    <location>
        <begin position="182"/>
        <end position="200"/>
    </location>
</feature>
<evidence type="ECO:0000256" key="1">
    <source>
        <dbReference type="ARBA" id="ARBA00004651"/>
    </source>
</evidence>
<evidence type="ECO:0000256" key="2">
    <source>
        <dbReference type="ARBA" id="ARBA00022448"/>
    </source>
</evidence>
<comment type="subcellular location">
    <subcellularLocation>
        <location evidence="1">Cell membrane</location>
        <topology evidence="1">Multi-pass membrane protein</topology>
    </subcellularLocation>
</comment>
<evidence type="ECO:0000256" key="8">
    <source>
        <dbReference type="ARBA" id="ARBA00038435"/>
    </source>
</evidence>
<dbReference type="GO" id="GO:0015297">
    <property type="term" value="F:antiporter activity"/>
    <property type="evidence" value="ECO:0007669"/>
    <property type="project" value="UniProtKB-KW"/>
</dbReference>
<comment type="similarity">
    <text evidence="8">Belongs to the NhaC Na(+)/H(+) (TC 2.A.35) antiporter family.</text>
</comment>
<dbReference type="RefSeq" id="WP_238053327.1">
    <property type="nucleotide sequence ID" value="NZ_JAKNGE010000001.1"/>
</dbReference>
<accession>A0AAW5BM83</accession>
<keyword evidence="6 9" id="KW-1133">Transmembrane helix</keyword>
<evidence type="ECO:0000256" key="3">
    <source>
        <dbReference type="ARBA" id="ARBA00022449"/>
    </source>
</evidence>
<feature type="transmembrane region" description="Helical" evidence="9">
    <location>
        <begin position="12"/>
        <end position="42"/>
    </location>
</feature>
<keyword evidence="2" id="KW-0813">Transport</keyword>
<name>A0AAW5BM83_9FIRM</name>